<dbReference type="OrthoDB" id="2954275at2759"/>
<gene>
    <name evidence="2" type="ORF">MIND_00200100</name>
</gene>
<reference evidence="2" key="1">
    <citation type="submission" date="2020-05" db="EMBL/GenBank/DDBJ databases">
        <title>Mycena genomes resolve the evolution of fungal bioluminescence.</title>
        <authorList>
            <person name="Tsai I.J."/>
        </authorList>
    </citation>
    <scope>NUCLEOTIDE SEQUENCE</scope>
    <source>
        <strain evidence="2">171206Taipei</strain>
    </source>
</reference>
<feature type="region of interest" description="Disordered" evidence="1">
    <location>
        <begin position="505"/>
        <end position="527"/>
    </location>
</feature>
<sequence length="548" mass="60971">MLQNAVGPNIDSTPPQLETLHRCFRIPEIILQVFAAVSVQDSPNATLAALARTCRLFEQPALEYLWSDPGTHTLDYVLNCLPHGLFTGNRYHDVLSLSRAIRSSDWERPRRYCNLVRTLSVSYGKTHKQLATLGQFYPELCLFPQLRQLVICGYDTMHLQEPLLRTLLSPTLKHIELDEVYLQTISLFPIIIHRAPQLTTLIFDAYPGLNGPIDHAEALSELLQSLHHLQVLTLAHTDDTMLSHVSRLRKLRKLTINRLDLPVASQSTTLQALDSLGTFPSLETLSVARVNLRALTAVIQLIRISPLRKLDICPLPESHLTTADTTAFCRSVGAYINRQTLQQFDYQLRSHHRYPVSLVHVDISADAFRSLQDFPGLTHLYMQCDGKYSVNDGLMDDLARSWPALETFTLCPSKTNSARKTIKLTLVSLVAFATHCSRLVALNMSFDATALPSTMAVDGSGEPVIQTSLVRLSTGYSPIRDPVKVAHFLSRLFPRLDLIKSSHCVDSDSDDSDSVSESAPHPGRPHGSKLYAACWKDVAAKLAAATAT</sequence>
<dbReference type="SUPFAM" id="SSF52047">
    <property type="entry name" value="RNI-like"/>
    <property type="match status" value="1"/>
</dbReference>
<proteinExistence type="predicted"/>
<evidence type="ECO:0008006" key="4">
    <source>
        <dbReference type="Google" id="ProtNLM"/>
    </source>
</evidence>
<dbReference type="InterPro" id="IPR032675">
    <property type="entry name" value="LRR_dom_sf"/>
</dbReference>
<dbReference type="EMBL" id="JACAZF010000002">
    <property type="protein sequence ID" value="KAF7311890.1"/>
    <property type="molecule type" value="Genomic_DNA"/>
</dbReference>
<evidence type="ECO:0000256" key="1">
    <source>
        <dbReference type="SAM" id="MobiDB-lite"/>
    </source>
</evidence>
<dbReference type="AlphaFoldDB" id="A0A8H6T9M7"/>
<dbReference type="Proteomes" id="UP000636479">
    <property type="component" value="Unassembled WGS sequence"/>
</dbReference>
<evidence type="ECO:0000313" key="2">
    <source>
        <dbReference type="EMBL" id="KAF7311890.1"/>
    </source>
</evidence>
<dbReference type="GeneID" id="59341419"/>
<keyword evidence="3" id="KW-1185">Reference proteome</keyword>
<organism evidence="2 3">
    <name type="scientific">Mycena indigotica</name>
    <dbReference type="NCBI Taxonomy" id="2126181"/>
    <lineage>
        <taxon>Eukaryota</taxon>
        <taxon>Fungi</taxon>
        <taxon>Dikarya</taxon>
        <taxon>Basidiomycota</taxon>
        <taxon>Agaricomycotina</taxon>
        <taxon>Agaricomycetes</taxon>
        <taxon>Agaricomycetidae</taxon>
        <taxon>Agaricales</taxon>
        <taxon>Marasmiineae</taxon>
        <taxon>Mycenaceae</taxon>
        <taxon>Mycena</taxon>
    </lineage>
</organism>
<dbReference type="RefSeq" id="XP_037223998.1">
    <property type="nucleotide sequence ID" value="XM_037358903.1"/>
</dbReference>
<comment type="caution">
    <text evidence="2">The sequence shown here is derived from an EMBL/GenBank/DDBJ whole genome shotgun (WGS) entry which is preliminary data.</text>
</comment>
<dbReference type="Gene3D" id="3.80.10.10">
    <property type="entry name" value="Ribonuclease Inhibitor"/>
    <property type="match status" value="2"/>
</dbReference>
<evidence type="ECO:0000313" key="3">
    <source>
        <dbReference type="Proteomes" id="UP000636479"/>
    </source>
</evidence>
<name>A0A8H6T9M7_9AGAR</name>
<protein>
    <recommendedName>
        <fullName evidence="4">F-box domain-containing protein</fullName>
    </recommendedName>
</protein>
<accession>A0A8H6T9M7</accession>